<dbReference type="AlphaFoldDB" id="A0A178ZCY0"/>
<keyword evidence="3" id="KW-1185">Reference proteome</keyword>
<evidence type="ECO:0000313" key="3">
    <source>
        <dbReference type="Proteomes" id="UP000078343"/>
    </source>
</evidence>
<organism evidence="2 3">
    <name type="scientific">Fonsecaea erecta</name>
    <dbReference type="NCBI Taxonomy" id="1367422"/>
    <lineage>
        <taxon>Eukaryota</taxon>
        <taxon>Fungi</taxon>
        <taxon>Dikarya</taxon>
        <taxon>Ascomycota</taxon>
        <taxon>Pezizomycotina</taxon>
        <taxon>Eurotiomycetes</taxon>
        <taxon>Chaetothyriomycetidae</taxon>
        <taxon>Chaetothyriales</taxon>
        <taxon>Herpotrichiellaceae</taxon>
        <taxon>Fonsecaea</taxon>
    </lineage>
</organism>
<name>A0A178ZCY0_9EURO</name>
<sequence length="183" mass="20116">MAQPPEPADDDVSKDLLSSLPGEIELEIAKHLSYADLCNVRGTSRALSGCFVDPATRLADEISKAWVEIGSHFRDEYWVSLNLSLPGLIVNGKTLGQRVEEHAVQCGFSKTLARWLAHPKDFHYPCSKCRVVKPWDDFPFDSLRRTYPIGTPMNPPATQQEDTIVLGTSATSVGSFDVDDAGP</sequence>
<dbReference type="Proteomes" id="UP000078343">
    <property type="component" value="Unassembled WGS sequence"/>
</dbReference>
<protein>
    <recommendedName>
        <fullName evidence="1">F-box domain-containing protein</fullName>
    </recommendedName>
</protein>
<dbReference type="RefSeq" id="XP_018690400.1">
    <property type="nucleotide sequence ID" value="XM_018840653.1"/>
</dbReference>
<accession>A0A178ZCY0</accession>
<dbReference type="InterPro" id="IPR001810">
    <property type="entry name" value="F-box_dom"/>
</dbReference>
<evidence type="ECO:0000313" key="2">
    <source>
        <dbReference type="EMBL" id="OAP57033.1"/>
    </source>
</evidence>
<evidence type="ECO:0000259" key="1">
    <source>
        <dbReference type="PROSITE" id="PS50181"/>
    </source>
</evidence>
<feature type="domain" description="F-box" evidence="1">
    <location>
        <begin position="14"/>
        <end position="69"/>
    </location>
</feature>
<comment type="caution">
    <text evidence="2">The sequence shown here is derived from an EMBL/GenBank/DDBJ whole genome shotgun (WGS) entry which is preliminary data.</text>
</comment>
<dbReference type="SUPFAM" id="SSF81383">
    <property type="entry name" value="F-box domain"/>
    <property type="match status" value="1"/>
</dbReference>
<reference evidence="2 3" key="1">
    <citation type="submission" date="2016-04" db="EMBL/GenBank/DDBJ databases">
        <title>Draft genome of Fonsecaea erecta CBS 125763.</title>
        <authorList>
            <person name="Weiss V.A."/>
            <person name="Vicente V.A."/>
            <person name="Raittz R.T."/>
            <person name="Moreno L.F."/>
            <person name="De Souza E.M."/>
            <person name="Pedrosa F.O."/>
            <person name="Steffens M.B."/>
            <person name="Faoro H."/>
            <person name="Tadra-Sfeir M.Z."/>
            <person name="Najafzadeh M.J."/>
            <person name="Felipe M.S."/>
            <person name="Teixeira M."/>
            <person name="Sun J."/>
            <person name="Xi L."/>
            <person name="Gomes R."/>
            <person name="De Azevedo C.M."/>
            <person name="Salgado C.G."/>
            <person name="Da Silva M.B."/>
            <person name="Nascimento M.F."/>
            <person name="Queiroz-Telles F."/>
            <person name="Attili D.S."/>
            <person name="Gorbushina A."/>
        </authorList>
    </citation>
    <scope>NUCLEOTIDE SEQUENCE [LARGE SCALE GENOMIC DNA]</scope>
    <source>
        <strain evidence="2 3">CBS 125763</strain>
    </source>
</reference>
<proteinExistence type="predicted"/>
<dbReference type="OrthoDB" id="4140699at2759"/>
<dbReference type="EMBL" id="LVYI01000008">
    <property type="protein sequence ID" value="OAP57033.1"/>
    <property type="molecule type" value="Genomic_DNA"/>
</dbReference>
<dbReference type="PROSITE" id="PS50181">
    <property type="entry name" value="FBOX"/>
    <property type="match status" value="1"/>
</dbReference>
<dbReference type="GeneID" id="30013314"/>
<gene>
    <name evidence="2" type="ORF">AYL99_09146</name>
</gene>
<dbReference type="InterPro" id="IPR036047">
    <property type="entry name" value="F-box-like_dom_sf"/>
</dbReference>